<dbReference type="Proteomes" id="UP000800096">
    <property type="component" value="Unassembled WGS sequence"/>
</dbReference>
<organism evidence="1 2">
    <name type="scientific">Ampelomyces quisqualis</name>
    <name type="common">Powdery mildew agent</name>
    <dbReference type="NCBI Taxonomy" id="50730"/>
    <lineage>
        <taxon>Eukaryota</taxon>
        <taxon>Fungi</taxon>
        <taxon>Dikarya</taxon>
        <taxon>Ascomycota</taxon>
        <taxon>Pezizomycotina</taxon>
        <taxon>Dothideomycetes</taxon>
        <taxon>Pleosporomycetidae</taxon>
        <taxon>Pleosporales</taxon>
        <taxon>Pleosporineae</taxon>
        <taxon>Phaeosphaeriaceae</taxon>
        <taxon>Ampelomyces</taxon>
    </lineage>
</organism>
<accession>A0A6A5QGF0</accession>
<sequence>MKWLRKAKAATSKYVTAQACTRISQPFVEMQPKRKQLRSGAHYFVLARHAQMGTDGFAPFCLAQHGQRTGVGRRTAPCSYKPRNLQGLRLRYDVGSLLLVRVLIRFAHLDAMLHGGAGKAWPIEFPVLYFALYLQCSGLNDRNDDLREQQSGCPYDMVVFC</sequence>
<name>A0A6A5QGF0_AMPQU</name>
<gene>
    <name evidence="1" type="ORF">BDU57DRAFT_326501</name>
</gene>
<protein>
    <submittedName>
        <fullName evidence="1">Uncharacterized protein</fullName>
    </submittedName>
</protein>
<evidence type="ECO:0000313" key="1">
    <source>
        <dbReference type="EMBL" id="KAF1913900.1"/>
    </source>
</evidence>
<evidence type="ECO:0000313" key="2">
    <source>
        <dbReference type="Proteomes" id="UP000800096"/>
    </source>
</evidence>
<dbReference type="AlphaFoldDB" id="A0A6A5QGF0"/>
<dbReference type="EMBL" id="ML979138">
    <property type="protein sequence ID" value="KAF1913900.1"/>
    <property type="molecule type" value="Genomic_DNA"/>
</dbReference>
<proteinExistence type="predicted"/>
<reference evidence="1" key="1">
    <citation type="journal article" date="2020" name="Stud. Mycol.">
        <title>101 Dothideomycetes genomes: a test case for predicting lifestyles and emergence of pathogens.</title>
        <authorList>
            <person name="Haridas S."/>
            <person name="Albert R."/>
            <person name="Binder M."/>
            <person name="Bloem J."/>
            <person name="Labutti K."/>
            <person name="Salamov A."/>
            <person name="Andreopoulos B."/>
            <person name="Baker S."/>
            <person name="Barry K."/>
            <person name="Bills G."/>
            <person name="Bluhm B."/>
            <person name="Cannon C."/>
            <person name="Castanera R."/>
            <person name="Culley D."/>
            <person name="Daum C."/>
            <person name="Ezra D."/>
            <person name="Gonzalez J."/>
            <person name="Henrissat B."/>
            <person name="Kuo A."/>
            <person name="Liang C."/>
            <person name="Lipzen A."/>
            <person name="Lutzoni F."/>
            <person name="Magnuson J."/>
            <person name="Mondo S."/>
            <person name="Nolan M."/>
            <person name="Ohm R."/>
            <person name="Pangilinan J."/>
            <person name="Park H.-J."/>
            <person name="Ramirez L."/>
            <person name="Alfaro M."/>
            <person name="Sun H."/>
            <person name="Tritt A."/>
            <person name="Yoshinaga Y."/>
            <person name="Zwiers L.-H."/>
            <person name="Turgeon B."/>
            <person name="Goodwin S."/>
            <person name="Spatafora J."/>
            <person name="Crous P."/>
            <person name="Grigoriev I."/>
        </authorList>
    </citation>
    <scope>NUCLEOTIDE SEQUENCE</scope>
    <source>
        <strain evidence="1">HMLAC05119</strain>
    </source>
</reference>
<keyword evidence="2" id="KW-1185">Reference proteome</keyword>